<protein>
    <submittedName>
        <fullName evidence="1">Uncharacterized protein</fullName>
    </submittedName>
</protein>
<evidence type="ECO:0000313" key="2">
    <source>
        <dbReference type="Proteomes" id="UP000285326"/>
    </source>
</evidence>
<proteinExistence type="predicted"/>
<comment type="caution">
    <text evidence="1">The sequence shown here is derived from an EMBL/GenBank/DDBJ whole genome shotgun (WGS) entry which is preliminary data.</text>
</comment>
<dbReference type="Proteomes" id="UP000285326">
    <property type="component" value="Unassembled WGS sequence"/>
</dbReference>
<reference evidence="1 2" key="1">
    <citation type="journal article" date="2018" name="BMC Genomics">
        <title>Comparative genome analyses reveal sequence features reflecting distinct modes of host-adaptation between dicot and monocot powdery mildew.</title>
        <authorList>
            <person name="Wu Y."/>
            <person name="Ma X."/>
            <person name="Pan Z."/>
            <person name="Kale S.D."/>
            <person name="Song Y."/>
            <person name="King H."/>
            <person name="Zhang Q."/>
            <person name="Presley C."/>
            <person name="Deng X."/>
            <person name="Wei C.I."/>
            <person name="Xiao S."/>
        </authorList>
    </citation>
    <scope>NUCLEOTIDE SEQUENCE [LARGE SCALE GENOMIC DNA]</scope>
    <source>
        <strain evidence="1">UMSG1</strain>
    </source>
</reference>
<organism evidence="1 2">
    <name type="scientific">Golovinomyces cichoracearum</name>
    <dbReference type="NCBI Taxonomy" id="62708"/>
    <lineage>
        <taxon>Eukaryota</taxon>
        <taxon>Fungi</taxon>
        <taxon>Dikarya</taxon>
        <taxon>Ascomycota</taxon>
        <taxon>Pezizomycotina</taxon>
        <taxon>Leotiomycetes</taxon>
        <taxon>Erysiphales</taxon>
        <taxon>Erysiphaceae</taxon>
        <taxon>Golovinomyces</taxon>
    </lineage>
</organism>
<name>A0A420IR42_9PEZI</name>
<dbReference type="EMBL" id="MCBS01022342">
    <property type="protein sequence ID" value="RKF76965.1"/>
    <property type="molecule type" value="Genomic_DNA"/>
</dbReference>
<evidence type="ECO:0000313" key="1">
    <source>
        <dbReference type="EMBL" id="RKF76965.1"/>
    </source>
</evidence>
<gene>
    <name evidence="1" type="ORF">GcM1_223050</name>
</gene>
<sequence length="58" mass="6431">MFQAAMKVPARGTTATIYEAVATEREIVESLSPHSDCDEVHLRRGDHRRGSCLMDIAT</sequence>
<accession>A0A420IR42</accession>
<dbReference type="AlphaFoldDB" id="A0A420IR42"/>